<accession>A0ABS2CQZ2</accession>
<dbReference type="Pfam" id="PF13180">
    <property type="entry name" value="PDZ_2"/>
    <property type="match status" value="1"/>
</dbReference>
<dbReference type="Gene3D" id="2.40.10.10">
    <property type="entry name" value="Trypsin-like serine proteases"/>
    <property type="match status" value="2"/>
</dbReference>
<dbReference type="InterPro" id="IPR001478">
    <property type="entry name" value="PDZ"/>
</dbReference>
<proteinExistence type="inferred from homology"/>
<dbReference type="CDD" id="cd06779">
    <property type="entry name" value="cpPDZ_Deg_HtrA-like"/>
    <property type="match status" value="1"/>
</dbReference>
<keyword evidence="7" id="KW-1185">Reference proteome</keyword>
<evidence type="ECO:0000313" key="7">
    <source>
        <dbReference type="Proteomes" id="UP001430172"/>
    </source>
</evidence>
<organism evidence="6 7">
    <name type="scientific">Phycicoccus sonneratiae</name>
    <dbReference type="NCBI Taxonomy" id="2807628"/>
    <lineage>
        <taxon>Bacteria</taxon>
        <taxon>Bacillati</taxon>
        <taxon>Actinomycetota</taxon>
        <taxon>Actinomycetes</taxon>
        <taxon>Micrococcales</taxon>
        <taxon>Intrasporangiaceae</taxon>
        <taxon>Phycicoccus</taxon>
    </lineage>
</organism>
<reference evidence="6" key="1">
    <citation type="submission" date="2021-02" db="EMBL/GenBank/DDBJ databases">
        <title>Phycicoccus sp. MQZ13P-5T, whole genome shotgun sequence.</title>
        <authorList>
            <person name="Tuo L."/>
        </authorList>
    </citation>
    <scope>NUCLEOTIDE SEQUENCE</scope>
    <source>
        <strain evidence="6">MQZ13P-5</strain>
    </source>
</reference>
<feature type="domain" description="PDZ" evidence="5">
    <location>
        <begin position="311"/>
        <end position="398"/>
    </location>
</feature>
<dbReference type="InterPro" id="IPR001940">
    <property type="entry name" value="Peptidase_S1C"/>
</dbReference>
<dbReference type="Pfam" id="PF13365">
    <property type="entry name" value="Trypsin_2"/>
    <property type="match status" value="1"/>
</dbReference>
<feature type="region of interest" description="Disordered" evidence="4">
    <location>
        <begin position="1"/>
        <end position="29"/>
    </location>
</feature>
<feature type="compositionally biased region" description="Low complexity" evidence="4">
    <location>
        <begin position="13"/>
        <end position="25"/>
    </location>
</feature>
<dbReference type="EMBL" id="JAFDVD010000022">
    <property type="protein sequence ID" value="MBM6402233.1"/>
    <property type="molecule type" value="Genomic_DNA"/>
</dbReference>
<evidence type="ECO:0000256" key="4">
    <source>
        <dbReference type="SAM" id="MobiDB-lite"/>
    </source>
</evidence>
<dbReference type="Proteomes" id="UP001430172">
    <property type="component" value="Unassembled WGS sequence"/>
</dbReference>
<sequence>MAPPPPSGPYGPSGPSGAPGTPSRGTGRRRTAELTAVAVLAALLSTGGTVAATRLWDDTQSPSSASSSTQLGRGTDTGPVTQADASAPNWTATAAAVSPSVVAITAQLAQGTAQGSGVIIDGSGHVVTNNHVVSGAQKLQVTLADGRTYSAQVRGTDPSTDLAVITIDKAPSELTPVAMGDSEALKVGDPVMAVGNPLGLAGTVTTGIVSALNRPVTTQAEDDSQQQQDPFNGGFQQQQSSAEPVVTNAIQTSAAINPGNSGGALVDSSGRLVGINSSIASLGASSGGQSGSIGIGFAIPVAEVQSIAKQLIDTGTAQHAYLGVTPQNGTASDGSATRAGAEVTSVGAGTPAAKAGLQKGDVIVAVNGDPVDSAESLVGYVREQTVGSPVKLTVLRGGKSIEVDATLVARDTSGG</sequence>
<gene>
    <name evidence="6" type="ORF">JQN70_17695</name>
</gene>
<dbReference type="PANTHER" id="PTHR43343">
    <property type="entry name" value="PEPTIDASE S12"/>
    <property type="match status" value="1"/>
</dbReference>
<dbReference type="InterPro" id="IPR043504">
    <property type="entry name" value="Peptidase_S1_PA_chymotrypsin"/>
</dbReference>
<dbReference type="SUPFAM" id="SSF50156">
    <property type="entry name" value="PDZ domain-like"/>
    <property type="match status" value="1"/>
</dbReference>
<dbReference type="InterPro" id="IPR051201">
    <property type="entry name" value="Chloro_Bact_Ser_Proteases"/>
</dbReference>
<dbReference type="PROSITE" id="PS50106">
    <property type="entry name" value="PDZ"/>
    <property type="match status" value="1"/>
</dbReference>
<feature type="region of interest" description="Disordered" evidence="4">
    <location>
        <begin position="54"/>
        <end position="86"/>
    </location>
</feature>
<evidence type="ECO:0000256" key="1">
    <source>
        <dbReference type="ARBA" id="ARBA00010541"/>
    </source>
</evidence>
<evidence type="ECO:0000313" key="6">
    <source>
        <dbReference type="EMBL" id="MBM6402233.1"/>
    </source>
</evidence>
<dbReference type="InterPro" id="IPR036034">
    <property type="entry name" value="PDZ_sf"/>
</dbReference>
<keyword evidence="2" id="KW-0645">Protease</keyword>
<evidence type="ECO:0000256" key="3">
    <source>
        <dbReference type="ARBA" id="ARBA00022801"/>
    </source>
</evidence>
<protein>
    <submittedName>
        <fullName evidence="6">Trypsin-like peptidase domain-containing protein</fullName>
    </submittedName>
</protein>
<dbReference type="Gene3D" id="2.30.42.10">
    <property type="match status" value="1"/>
</dbReference>
<dbReference type="SUPFAM" id="SSF50494">
    <property type="entry name" value="Trypsin-like serine proteases"/>
    <property type="match status" value="1"/>
</dbReference>
<comment type="caution">
    <text evidence="6">The sequence shown here is derived from an EMBL/GenBank/DDBJ whole genome shotgun (WGS) entry which is preliminary data.</text>
</comment>
<name>A0ABS2CQZ2_9MICO</name>
<dbReference type="SMART" id="SM00228">
    <property type="entry name" value="PDZ"/>
    <property type="match status" value="1"/>
</dbReference>
<evidence type="ECO:0000256" key="2">
    <source>
        <dbReference type="ARBA" id="ARBA00022670"/>
    </source>
</evidence>
<keyword evidence="3" id="KW-0378">Hydrolase</keyword>
<dbReference type="InterPro" id="IPR009003">
    <property type="entry name" value="Peptidase_S1_PA"/>
</dbReference>
<comment type="similarity">
    <text evidence="1">Belongs to the peptidase S1C family.</text>
</comment>
<dbReference type="PANTHER" id="PTHR43343:SF3">
    <property type="entry name" value="PROTEASE DO-LIKE 8, CHLOROPLASTIC"/>
    <property type="match status" value="1"/>
</dbReference>
<dbReference type="PRINTS" id="PR00834">
    <property type="entry name" value="PROTEASES2C"/>
</dbReference>
<feature type="region of interest" description="Disordered" evidence="4">
    <location>
        <begin position="217"/>
        <end position="244"/>
    </location>
</feature>
<evidence type="ECO:0000259" key="5">
    <source>
        <dbReference type="PROSITE" id="PS50106"/>
    </source>
</evidence>